<dbReference type="Proteomes" id="UP000481861">
    <property type="component" value="Unassembled WGS sequence"/>
</dbReference>
<organism evidence="2 3">
    <name type="scientific">Massariosphaeria phaeospora</name>
    <dbReference type="NCBI Taxonomy" id="100035"/>
    <lineage>
        <taxon>Eukaryota</taxon>
        <taxon>Fungi</taxon>
        <taxon>Dikarya</taxon>
        <taxon>Ascomycota</taxon>
        <taxon>Pezizomycotina</taxon>
        <taxon>Dothideomycetes</taxon>
        <taxon>Pleosporomycetidae</taxon>
        <taxon>Pleosporales</taxon>
        <taxon>Pleosporales incertae sedis</taxon>
        <taxon>Massariosphaeria</taxon>
    </lineage>
</organism>
<evidence type="ECO:0000313" key="2">
    <source>
        <dbReference type="EMBL" id="KAF2875121.1"/>
    </source>
</evidence>
<dbReference type="AlphaFoldDB" id="A0A7C8MEQ5"/>
<reference evidence="2 3" key="1">
    <citation type="submission" date="2020-01" db="EMBL/GenBank/DDBJ databases">
        <authorList>
            <consortium name="DOE Joint Genome Institute"/>
            <person name="Haridas S."/>
            <person name="Albert R."/>
            <person name="Binder M."/>
            <person name="Bloem J."/>
            <person name="Labutti K."/>
            <person name="Salamov A."/>
            <person name="Andreopoulos B."/>
            <person name="Baker S.E."/>
            <person name="Barry K."/>
            <person name="Bills G."/>
            <person name="Bluhm B.H."/>
            <person name="Cannon C."/>
            <person name="Castanera R."/>
            <person name="Culley D.E."/>
            <person name="Daum C."/>
            <person name="Ezra D."/>
            <person name="Gonzalez J.B."/>
            <person name="Henrissat B."/>
            <person name="Kuo A."/>
            <person name="Liang C."/>
            <person name="Lipzen A."/>
            <person name="Lutzoni F."/>
            <person name="Magnuson J."/>
            <person name="Mondo S."/>
            <person name="Nolan M."/>
            <person name="Ohm R."/>
            <person name="Pangilinan J."/>
            <person name="Park H.-J.H."/>
            <person name="Ramirez L."/>
            <person name="Alfaro M."/>
            <person name="Sun H."/>
            <person name="Tritt A."/>
            <person name="Yoshinaga Y."/>
            <person name="Zwiers L.-H.L."/>
            <person name="Turgeon B.G."/>
            <person name="Goodwin S.B."/>
            <person name="Spatafora J.W."/>
            <person name="Crous P.W."/>
            <person name="Grigoriev I.V."/>
        </authorList>
    </citation>
    <scope>NUCLEOTIDE SEQUENCE [LARGE SCALE GENOMIC DNA]</scope>
    <source>
        <strain evidence="2 3">CBS 611.86</strain>
    </source>
</reference>
<comment type="caution">
    <text evidence="2">The sequence shown here is derived from an EMBL/GenBank/DDBJ whole genome shotgun (WGS) entry which is preliminary data.</text>
</comment>
<proteinExistence type="predicted"/>
<keyword evidence="1" id="KW-1133">Transmembrane helix</keyword>
<feature type="transmembrane region" description="Helical" evidence="1">
    <location>
        <begin position="6"/>
        <end position="27"/>
    </location>
</feature>
<protein>
    <submittedName>
        <fullName evidence="2">Uncharacterized protein</fullName>
    </submittedName>
</protein>
<dbReference type="EMBL" id="JAADJZ010000005">
    <property type="protein sequence ID" value="KAF2875121.1"/>
    <property type="molecule type" value="Genomic_DNA"/>
</dbReference>
<dbReference type="OrthoDB" id="3643156at2759"/>
<evidence type="ECO:0000256" key="1">
    <source>
        <dbReference type="SAM" id="Phobius"/>
    </source>
</evidence>
<keyword evidence="1" id="KW-0472">Membrane</keyword>
<name>A0A7C8MEQ5_9PLEO</name>
<accession>A0A7C8MEQ5</accession>
<sequence>MPFFANVIIAISSILLYSYMIPPLFFIPPHVQTRLAKFLNLGPGPPAALYALGISLTANHGTVSIRYKDGSFEDVGRVKGDKAYLKLMRRLSLRYSQHPSPPPYGDLDDMWNDQLRQFWRKVRRAVGLAASPDVAVLCRMLKKLIKLGELVEPSPSTVISYPALHALYYEDIEDAANYLKLRTLPGNHWHPPHEITAAYAGHGMGLCEDFNDQETCRKQGLELPLRLILLLEFTETALLLQIKHMREADDSGSHDLDIATSFEVGNAEPSSRNSSGAVIRDLVVPLLRREHDRSVLPPETIAVIVTGSPSRIENPDIQQLIKDAVEEVYLQADMFTSNPDFIAARGAAELAWRALVSKASPGALDSES</sequence>
<evidence type="ECO:0000313" key="3">
    <source>
        <dbReference type="Proteomes" id="UP000481861"/>
    </source>
</evidence>
<keyword evidence="3" id="KW-1185">Reference proteome</keyword>
<gene>
    <name evidence="2" type="ORF">BDV95DRAFT_591851</name>
</gene>
<keyword evidence="1" id="KW-0812">Transmembrane</keyword>